<evidence type="ECO:0000256" key="3">
    <source>
        <dbReference type="ARBA" id="ARBA00020170"/>
    </source>
</evidence>
<dbReference type="PROSITE" id="PS00617">
    <property type="entry name" value="RECF_1"/>
    <property type="match status" value="1"/>
</dbReference>
<feature type="domain" description="RecF/RecN/SMC N-terminal" evidence="11">
    <location>
        <begin position="2"/>
        <end position="344"/>
    </location>
</feature>
<comment type="similarity">
    <text evidence="2 9 10">Belongs to the RecF family.</text>
</comment>
<evidence type="ECO:0000256" key="4">
    <source>
        <dbReference type="ARBA" id="ARBA00022490"/>
    </source>
</evidence>
<dbReference type="Gene3D" id="1.20.1050.90">
    <property type="entry name" value="RecF/RecN/SMC, N-terminal domain"/>
    <property type="match status" value="1"/>
</dbReference>
<dbReference type="EMBL" id="CP032152">
    <property type="protein sequence ID" value="QLL29756.1"/>
    <property type="molecule type" value="Genomic_DNA"/>
</dbReference>
<dbReference type="NCBIfam" id="TIGR00611">
    <property type="entry name" value="recf"/>
    <property type="match status" value="1"/>
</dbReference>
<dbReference type="GO" id="GO:0005524">
    <property type="term" value="F:ATP binding"/>
    <property type="evidence" value="ECO:0007669"/>
    <property type="project" value="UniProtKB-UniRule"/>
</dbReference>
<evidence type="ECO:0000259" key="11">
    <source>
        <dbReference type="Pfam" id="PF02463"/>
    </source>
</evidence>
<evidence type="ECO:0000313" key="13">
    <source>
        <dbReference type="Proteomes" id="UP000261812"/>
    </source>
</evidence>
<dbReference type="GO" id="GO:0006260">
    <property type="term" value="P:DNA replication"/>
    <property type="evidence" value="ECO:0007669"/>
    <property type="project" value="UniProtKB-UniRule"/>
</dbReference>
<dbReference type="GO" id="GO:0009432">
    <property type="term" value="P:SOS response"/>
    <property type="evidence" value="ECO:0007669"/>
    <property type="project" value="UniProtKB-UniRule"/>
</dbReference>
<dbReference type="CDD" id="cd03242">
    <property type="entry name" value="ABC_RecF"/>
    <property type="match status" value="1"/>
</dbReference>
<gene>
    <name evidence="9 12" type="primary">recF</name>
    <name evidence="12" type="ORF">D3A95_02425</name>
</gene>
<evidence type="ECO:0000256" key="6">
    <source>
        <dbReference type="ARBA" id="ARBA00022741"/>
    </source>
</evidence>
<keyword evidence="9 10" id="KW-0742">SOS response</keyword>
<keyword evidence="4 9" id="KW-0963">Cytoplasm</keyword>
<dbReference type="GO" id="GO:0005737">
    <property type="term" value="C:cytoplasm"/>
    <property type="evidence" value="ECO:0007669"/>
    <property type="project" value="UniProtKB-SubCell"/>
</dbReference>
<evidence type="ECO:0000256" key="9">
    <source>
        <dbReference type="HAMAP-Rule" id="MF_00365"/>
    </source>
</evidence>
<dbReference type="Pfam" id="PF02463">
    <property type="entry name" value="SMC_N"/>
    <property type="match status" value="1"/>
</dbReference>
<keyword evidence="8 9" id="KW-0238">DNA-binding</keyword>
<dbReference type="InterPro" id="IPR018078">
    <property type="entry name" value="DNA-binding_RecF_CS"/>
</dbReference>
<evidence type="ECO:0000256" key="2">
    <source>
        <dbReference type="ARBA" id="ARBA00008016"/>
    </source>
</evidence>
<reference evidence="13" key="1">
    <citation type="submission" date="2018-09" db="EMBL/GenBank/DDBJ databases">
        <title>Complete genome sequence of thermophilic cyanobacteria strain Thermosynechococcus elongatus PKUAC-SCTE542.</title>
        <authorList>
            <person name="Liang Y."/>
            <person name="Tang J."/>
            <person name="Daroch M."/>
        </authorList>
    </citation>
    <scope>NUCLEOTIDE SEQUENCE [LARGE SCALE GENOMIC DNA]</scope>
    <source>
        <strain evidence="13">E542</strain>
    </source>
</reference>
<proteinExistence type="inferred from homology"/>
<evidence type="ECO:0000256" key="5">
    <source>
        <dbReference type="ARBA" id="ARBA00022705"/>
    </source>
</evidence>
<accession>A0A7D6J1G1</accession>
<dbReference type="AlphaFoldDB" id="A0A7D6J1G1"/>
<evidence type="ECO:0000256" key="8">
    <source>
        <dbReference type="ARBA" id="ARBA00023125"/>
    </source>
</evidence>
<evidence type="ECO:0000256" key="1">
    <source>
        <dbReference type="ARBA" id="ARBA00004496"/>
    </source>
</evidence>
<evidence type="ECO:0000256" key="10">
    <source>
        <dbReference type="RuleBase" id="RU000578"/>
    </source>
</evidence>
<dbReference type="InterPro" id="IPR001238">
    <property type="entry name" value="DNA-binding_RecF"/>
</dbReference>
<dbReference type="KEGG" id="tsq:D3A95_02425"/>
<protein>
    <recommendedName>
        <fullName evidence="3 9">DNA replication and repair protein RecF</fullName>
    </recommendedName>
</protein>
<evidence type="ECO:0000313" key="12">
    <source>
        <dbReference type="EMBL" id="QLL29756.1"/>
    </source>
</evidence>
<keyword evidence="5 9" id="KW-0235">DNA replication</keyword>
<keyword evidence="7 9" id="KW-0067">ATP-binding</keyword>
<keyword evidence="13" id="KW-1185">Reference proteome</keyword>
<keyword evidence="9 10" id="KW-0234">DNA repair</keyword>
<dbReference type="PANTHER" id="PTHR32182:SF0">
    <property type="entry name" value="DNA REPLICATION AND REPAIR PROTEIN RECF"/>
    <property type="match status" value="1"/>
</dbReference>
<name>A0A7D6J1G1_9CYAN</name>
<evidence type="ECO:0000256" key="7">
    <source>
        <dbReference type="ARBA" id="ARBA00022840"/>
    </source>
</evidence>
<comment type="function">
    <text evidence="9 10">The RecF protein is involved in DNA metabolism; it is required for DNA replication and normal SOS inducibility. RecF binds preferentially to single-stranded, linear DNA. It also seems to bind ATP.</text>
</comment>
<organism evidence="12 13">
    <name type="scientific">Thermosynechococcus sichuanensis E542</name>
    <dbReference type="NCBI Taxonomy" id="2016101"/>
    <lineage>
        <taxon>Bacteria</taxon>
        <taxon>Bacillati</taxon>
        <taxon>Cyanobacteriota</taxon>
        <taxon>Cyanophyceae</taxon>
        <taxon>Acaryochloridales</taxon>
        <taxon>Thermosynechococcaceae</taxon>
        <taxon>Thermosynechococcus</taxon>
        <taxon>Thermosynechococcus sichuanensis</taxon>
    </lineage>
</organism>
<feature type="binding site" evidence="9">
    <location>
        <begin position="30"/>
        <end position="37"/>
    </location>
    <ligand>
        <name>ATP</name>
        <dbReference type="ChEBI" id="CHEBI:30616"/>
    </ligand>
</feature>
<dbReference type="InterPro" id="IPR042174">
    <property type="entry name" value="RecF_2"/>
</dbReference>
<dbReference type="InterPro" id="IPR027417">
    <property type="entry name" value="P-loop_NTPase"/>
</dbReference>
<sequence length="379" mass="42684">MFLKSLHLHHFRNYSEQWVTFAAPKTIIVGDNAQGKSNLLEAVEWLATLQSHRTHRDRDLIQQGQDSAHIEATLERQGVPLDLAVSLRPLAGRVLRVNGCTVKRTVEFLGQLNAVEFSCLDLELVRGTPAIRRDWLDRMLVQLEPLYSQLLQTYQKALRQRNALLKQAGSQGWDEALWQAWNQQLVINGTRIIRRRQRLIERLAPLAECWHRVLSGDRETLTVTYESHVPLGDGTSEAIVAAFTEALAARRAIELLQKTSLVGPHRDDVGFCLNEQSARQFASQGQQRTLVLALKLAELQLLENVVGDTPLLLLDDVLAELDLQRQGILLEVMGDRYQTLITTTHLAPFATPWRQQAQILRVTAGRIASVPDTAAQTSD</sequence>
<dbReference type="PROSITE" id="PS00618">
    <property type="entry name" value="RECF_2"/>
    <property type="match status" value="1"/>
</dbReference>
<dbReference type="RefSeq" id="WP_181496057.1">
    <property type="nucleotide sequence ID" value="NZ_CP032152.1"/>
</dbReference>
<dbReference type="Proteomes" id="UP000261812">
    <property type="component" value="Chromosome"/>
</dbReference>
<dbReference type="InterPro" id="IPR003395">
    <property type="entry name" value="RecF/RecN/SMC_N"/>
</dbReference>
<dbReference type="GO" id="GO:0006302">
    <property type="term" value="P:double-strand break repair"/>
    <property type="evidence" value="ECO:0007669"/>
    <property type="project" value="TreeGrafter"/>
</dbReference>
<dbReference type="SUPFAM" id="SSF52540">
    <property type="entry name" value="P-loop containing nucleoside triphosphate hydrolases"/>
    <property type="match status" value="1"/>
</dbReference>
<dbReference type="PANTHER" id="PTHR32182">
    <property type="entry name" value="DNA REPLICATION AND REPAIR PROTEIN RECF"/>
    <property type="match status" value="1"/>
</dbReference>
<keyword evidence="9 10" id="KW-0227">DNA damage</keyword>
<dbReference type="GO" id="GO:0000731">
    <property type="term" value="P:DNA synthesis involved in DNA repair"/>
    <property type="evidence" value="ECO:0007669"/>
    <property type="project" value="TreeGrafter"/>
</dbReference>
<keyword evidence="6 9" id="KW-0547">Nucleotide-binding</keyword>
<dbReference type="Gene3D" id="3.40.50.300">
    <property type="entry name" value="P-loop containing nucleotide triphosphate hydrolases"/>
    <property type="match status" value="1"/>
</dbReference>
<dbReference type="GO" id="GO:0003697">
    <property type="term" value="F:single-stranded DNA binding"/>
    <property type="evidence" value="ECO:0007669"/>
    <property type="project" value="UniProtKB-UniRule"/>
</dbReference>
<comment type="subcellular location">
    <subcellularLocation>
        <location evidence="1 9 10">Cytoplasm</location>
    </subcellularLocation>
</comment>
<dbReference type="HAMAP" id="MF_00365">
    <property type="entry name" value="RecF"/>
    <property type="match status" value="1"/>
</dbReference>